<protein>
    <submittedName>
        <fullName evidence="13">Uncharacterized protein</fullName>
    </submittedName>
</protein>
<keyword evidence="4 9" id="KW-0645">Protease</keyword>
<dbReference type="PANTHER" id="PTHR10795">
    <property type="entry name" value="PROPROTEIN CONVERTASE SUBTILISIN/KEXIN"/>
    <property type="match status" value="1"/>
</dbReference>
<evidence type="ECO:0000256" key="5">
    <source>
        <dbReference type="ARBA" id="ARBA00022729"/>
    </source>
</evidence>
<dbReference type="InterPro" id="IPR041469">
    <property type="entry name" value="Subtilisin-like_FN3"/>
</dbReference>
<dbReference type="GO" id="GO:0009609">
    <property type="term" value="P:response to symbiotic bacterium"/>
    <property type="evidence" value="ECO:0007669"/>
    <property type="project" value="UniProtKB-ARBA"/>
</dbReference>
<dbReference type="Proteomes" id="UP001189624">
    <property type="component" value="Chromosome 8"/>
</dbReference>
<sequence>MEQRETVSLMKTSYSRLNLILHKPNESFIHENVGWCGVVDHFYSQPKHDIHITGTYIVYLGEHSHGPSPSLRDLESATNSHHDLLASVLGSHEKAKEVVIYSYNKHINGFAALLEEEEASEIAKKASVISVFLSKEYKLHTTRSWDFLGLEKYGGIPAESAWWNGKFGENTIIANLDSGVWPEHTSFGDNGYGPLPSTWRGNGVCQIDHFNPPNKTLCNRKLIGARIFSNGYEAEHGKLDPLKHTARDFVGHGTHTLSTAAGNFVPGATIFGNGNGTAKGGSPKARVAAYKVCWSINDAGGCHEADILQAFDHAINDGVDVISASIGGSNPYVEAFFTDGVSIGALHAVARNIVVVCSAGNDGPAPRTVTNVAPWTFTVAASTIDRDFLTNISLGKNHHLKGASLNRGLPSRKFYPLVHAVNARLPNATIDDARLCKPGTLDPTKIKGNILICIRQDMTTSIGQGYEAANAGAVGVFVVNDEKSGNTLLAEPYPIPGANLDVYEDEDIDEREWFGKGGSDKNNSRKLAAYMTVARTYLGIKPAPIMAGFSSRGPNALQPLILKPDVTAPGVNILAAYSLATAPSNLPSDRRRIPFNMQQGTSMACPHVAGIAGLLKTLHPDWSPAAIKSAIMTTATTLDNNNLPIRDAFDQTATPFDYGTGHIQPNLAMDPGLVYDMRTRDYLNFICAHDHNQNFLKYFSRISYDCPKSYNIENLNYPSITVANRGMNPINVTRTVTNVGTPTSTYVVKANEPEGFKVLVEPSSLTFKTIGEKKRFRVILQAMSWPSHGFPVFGNLSWTDGNHTVTSPIVVL</sequence>
<dbReference type="Pfam" id="PF17766">
    <property type="entry name" value="fn3_6"/>
    <property type="match status" value="1"/>
</dbReference>
<evidence type="ECO:0000313" key="13">
    <source>
        <dbReference type="EMBL" id="CAJ1971134.1"/>
    </source>
</evidence>
<dbReference type="InterPro" id="IPR037045">
    <property type="entry name" value="S8pro/Inhibitor_I9_sf"/>
</dbReference>
<keyword evidence="5" id="KW-0732">Signal</keyword>
<evidence type="ECO:0000256" key="3">
    <source>
        <dbReference type="ARBA" id="ARBA00022525"/>
    </source>
</evidence>
<dbReference type="AlphaFoldDB" id="A0AA86SUJ5"/>
<dbReference type="FunFam" id="3.30.70.80:FF:000002">
    <property type="entry name" value="Subtilisin-like protease SBT5.3"/>
    <property type="match status" value="1"/>
</dbReference>
<dbReference type="PRINTS" id="PR00723">
    <property type="entry name" value="SUBTILISIN"/>
</dbReference>
<dbReference type="CDD" id="cd02120">
    <property type="entry name" value="PA_subtilisin_like"/>
    <property type="match status" value="1"/>
</dbReference>
<dbReference type="InterPro" id="IPR023828">
    <property type="entry name" value="Peptidase_S8_Ser-AS"/>
</dbReference>
<dbReference type="InterPro" id="IPR034197">
    <property type="entry name" value="Peptidases_S8_3"/>
</dbReference>
<comment type="similarity">
    <text evidence="2 9">Belongs to the peptidase S8 family.</text>
</comment>
<keyword evidence="14" id="KW-1185">Reference proteome</keyword>
<dbReference type="InterPro" id="IPR010259">
    <property type="entry name" value="S8pro/Inhibitor_I9"/>
</dbReference>
<dbReference type="Gene3D" id="3.30.70.80">
    <property type="entry name" value="Peptidase S8 propeptide/proteinase inhibitor I9"/>
    <property type="match status" value="1"/>
</dbReference>
<gene>
    <name evidence="13" type="ORF">AYBTSS11_LOCUS23132</name>
</gene>
<dbReference type="PROSITE" id="PS51892">
    <property type="entry name" value="SUBTILASE"/>
    <property type="match status" value="1"/>
</dbReference>
<dbReference type="Pfam" id="PF00082">
    <property type="entry name" value="Peptidase_S8"/>
    <property type="match status" value="1"/>
</dbReference>
<evidence type="ECO:0000256" key="6">
    <source>
        <dbReference type="ARBA" id="ARBA00022801"/>
    </source>
</evidence>
<dbReference type="InterPro" id="IPR036852">
    <property type="entry name" value="Peptidase_S8/S53_dom_sf"/>
</dbReference>
<evidence type="ECO:0000256" key="8">
    <source>
        <dbReference type="PIRSR" id="PIRSR615500-1"/>
    </source>
</evidence>
<feature type="active site" description="Charge relay system" evidence="8 9">
    <location>
        <position position="252"/>
    </location>
</feature>
<dbReference type="Gene3D" id="3.40.50.200">
    <property type="entry name" value="Peptidase S8/S53 domain"/>
    <property type="match status" value="1"/>
</dbReference>
<evidence type="ECO:0000256" key="4">
    <source>
        <dbReference type="ARBA" id="ARBA00022670"/>
    </source>
</evidence>
<dbReference type="CDD" id="cd04852">
    <property type="entry name" value="Peptidases_S8_3"/>
    <property type="match status" value="1"/>
</dbReference>
<proteinExistence type="inferred from homology"/>
<keyword evidence="6 9" id="KW-0378">Hydrolase</keyword>
<evidence type="ECO:0000256" key="2">
    <source>
        <dbReference type="ARBA" id="ARBA00011073"/>
    </source>
</evidence>
<dbReference type="Gene3D" id="3.50.30.30">
    <property type="match status" value="1"/>
</dbReference>
<dbReference type="Pfam" id="PF05922">
    <property type="entry name" value="Inhibitor_I9"/>
    <property type="match status" value="1"/>
</dbReference>
<comment type="subcellular location">
    <subcellularLocation>
        <location evidence="1">Secreted</location>
    </subcellularLocation>
</comment>
<dbReference type="InterPro" id="IPR045051">
    <property type="entry name" value="SBT"/>
</dbReference>
<feature type="active site" description="Charge relay system" evidence="8 9">
    <location>
        <position position="602"/>
    </location>
</feature>
<evidence type="ECO:0000256" key="7">
    <source>
        <dbReference type="ARBA" id="ARBA00022825"/>
    </source>
</evidence>
<reference evidence="13" key="1">
    <citation type="submission" date="2023-10" db="EMBL/GenBank/DDBJ databases">
        <authorList>
            <person name="Domelevo Entfellner J.-B."/>
        </authorList>
    </citation>
    <scope>NUCLEOTIDE SEQUENCE</scope>
</reference>
<feature type="domain" description="Subtilisin-like protease fibronectin type-III" evidence="12">
    <location>
        <begin position="714"/>
        <end position="811"/>
    </location>
</feature>
<dbReference type="Gramene" id="rna-AYBTSS11_LOCUS23132">
    <property type="protein sequence ID" value="CAJ1971134.1"/>
    <property type="gene ID" value="gene-AYBTSS11_LOCUS23132"/>
</dbReference>
<dbReference type="FunFam" id="3.40.50.200:FF:000006">
    <property type="entry name" value="Subtilisin-like protease SBT1.5"/>
    <property type="match status" value="1"/>
</dbReference>
<dbReference type="SUPFAM" id="SSF52743">
    <property type="entry name" value="Subtilisin-like"/>
    <property type="match status" value="1"/>
</dbReference>
<feature type="active site" description="Charge relay system" evidence="8 9">
    <location>
        <position position="177"/>
    </location>
</feature>
<feature type="domain" description="Peptidase S8/S53" evidence="10">
    <location>
        <begin position="168"/>
        <end position="642"/>
    </location>
</feature>
<feature type="domain" description="Inhibitor I9" evidence="11">
    <location>
        <begin position="55"/>
        <end position="140"/>
    </location>
</feature>
<evidence type="ECO:0000259" key="10">
    <source>
        <dbReference type="Pfam" id="PF00082"/>
    </source>
</evidence>
<evidence type="ECO:0000313" key="14">
    <source>
        <dbReference type="Proteomes" id="UP001189624"/>
    </source>
</evidence>
<evidence type="ECO:0000256" key="1">
    <source>
        <dbReference type="ARBA" id="ARBA00004613"/>
    </source>
</evidence>
<dbReference type="GO" id="GO:0005576">
    <property type="term" value="C:extracellular region"/>
    <property type="evidence" value="ECO:0007669"/>
    <property type="project" value="UniProtKB-SubCell"/>
</dbReference>
<dbReference type="GO" id="GO:0004252">
    <property type="term" value="F:serine-type endopeptidase activity"/>
    <property type="evidence" value="ECO:0007669"/>
    <property type="project" value="UniProtKB-UniRule"/>
</dbReference>
<evidence type="ECO:0000259" key="11">
    <source>
        <dbReference type="Pfam" id="PF05922"/>
    </source>
</evidence>
<organism evidence="13 14">
    <name type="scientific">Sphenostylis stenocarpa</name>
    <dbReference type="NCBI Taxonomy" id="92480"/>
    <lineage>
        <taxon>Eukaryota</taxon>
        <taxon>Viridiplantae</taxon>
        <taxon>Streptophyta</taxon>
        <taxon>Embryophyta</taxon>
        <taxon>Tracheophyta</taxon>
        <taxon>Spermatophyta</taxon>
        <taxon>Magnoliopsida</taxon>
        <taxon>eudicotyledons</taxon>
        <taxon>Gunneridae</taxon>
        <taxon>Pentapetalae</taxon>
        <taxon>rosids</taxon>
        <taxon>fabids</taxon>
        <taxon>Fabales</taxon>
        <taxon>Fabaceae</taxon>
        <taxon>Papilionoideae</taxon>
        <taxon>50 kb inversion clade</taxon>
        <taxon>NPAAA clade</taxon>
        <taxon>indigoferoid/millettioid clade</taxon>
        <taxon>Phaseoleae</taxon>
        <taxon>Sphenostylis</taxon>
    </lineage>
</organism>
<keyword evidence="3" id="KW-0964">Secreted</keyword>
<keyword evidence="7 9" id="KW-0720">Serine protease</keyword>
<dbReference type="GO" id="GO:0009610">
    <property type="term" value="P:response to symbiotic fungus"/>
    <property type="evidence" value="ECO:0007669"/>
    <property type="project" value="UniProtKB-ARBA"/>
</dbReference>
<name>A0AA86SUJ5_9FABA</name>
<dbReference type="Gene3D" id="2.60.40.2310">
    <property type="match status" value="1"/>
</dbReference>
<evidence type="ECO:0000259" key="12">
    <source>
        <dbReference type="Pfam" id="PF17766"/>
    </source>
</evidence>
<dbReference type="GO" id="GO:0006508">
    <property type="term" value="P:proteolysis"/>
    <property type="evidence" value="ECO:0007669"/>
    <property type="project" value="UniProtKB-KW"/>
</dbReference>
<accession>A0AA86SUJ5</accession>
<dbReference type="PROSITE" id="PS00138">
    <property type="entry name" value="SUBTILASE_SER"/>
    <property type="match status" value="1"/>
</dbReference>
<dbReference type="InterPro" id="IPR000209">
    <property type="entry name" value="Peptidase_S8/S53_dom"/>
</dbReference>
<dbReference type="InterPro" id="IPR015500">
    <property type="entry name" value="Peptidase_S8_subtilisin-rel"/>
</dbReference>
<evidence type="ECO:0000256" key="9">
    <source>
        <dbReference type="PROSITE-ProRule" id="PRU01240"/>
    </source>
</evidence>
<dbReference type="EMBL" id="OY731405">
    <property type="protein sequence ID" value="CAJ1971134.1"/>
    <property type="molecule type" value="Genomic_DNA"/>
</dbReference>